<dbReference type="EMBL" id="QPGR01000011">
    <property type="protein sequence ID" value="TBR80133.1"/>
    <property type="molecule type" value="Genomic_DNA"/>
</dbReference>
<gene>
    <name evidence="1" type="ORF">DU473_06040</name>
</gene>
<sequence>MKAFLHIGTTNTGNQEKQGFLAKNFNKLLNQGFLYPKSLRVANRHWALVDMVLELIEDKNLSLTSPQQVLKALKNPRLLQTIEDFKKEKELHKDKTFIFSVEGCVWEFSSKRHIEILHAILKALGFSEIKLMVYFRDTLDYLNSHCSQDLKNNLGYYSGDFKPQDHPRKYIFDYKWICENYTEVFGENSLIVRLLREDYVGGTLLKDFTYHLGIKWDETFDLEQKRNESFNLLGMEIQKRLNEKDLNGQNFNSLLSISRKHFEGTKEPRLKFKVQKELAKAYVDYFASSNEWVRAKYFPHKKSLFTPINWDDYKENATLKDTKEEDWDKIVDFFAEVIVSKNIIIQNLKNCNKN</sequence>
<protein>
    <submittedName>
        <fullName evidence="1">Acyl carrier protein</fullName>
    </submittedName>
</protein>
<evidence type="ECO:0000313" key="1">
    <source>
        <dbReference type="EMBL" id="TBR80133.1"/>
    </source>
</evidence>
<reference evidence="1 2" key="1">
    <citation type="submission" date="2018-07" db="EMBL/GenBank/DDBJ databases">
        <title>Campylobacter zealandensis sp. nov., isolated from birds and water in New Zealand.</title>
        <authorList>
            <person name="Wilkinson D.A."/>
            <person name="Biggs P.J."/>
            <person name="French N.P."/>
            <person name="Midwinter A.C."/>
        </authorList>
    </citation>
    <scope>NUCLEOTIDE SEQUENCE [LARGE SCALE GENOMIC DNA]</scope>
    <source>
        <strain evidence="1 2">B423b</strain>
    </source>
</reference>
<name>A0A4Q9JTD2_9BACT</name>
<dbReference type="RefSeq" id="WP_131186715.1">
    <property type="nucleotide sequence ID" value="NZ_CP076657.1"/>
</dbReference>
<keyword evidence="2" id="KW-1185">Reference proteome</keyword>
<dbReference type="AlphaFoldDB" id="A0A4Q9JTD2"/>
<organism evidence="1 2">
    <name type="scientific">Campylobacter novaezeelandiae</name>
    <dbReference type="NCBI Taxonomy" id="2267891"/>
    <lineage>
        <taxon>Bacteria</taxon>
        <taxon>Pseudomonadati</taxon>
        <taxon>Campylobacterota</taxon>
        <taxon>Epsilonproteobacteria</taxon>
        <taxon>Campylobacterales</taxon>
        <taxon>Campylobacteraceae</taxon>
        <taxon>Campylobacter</taxon>
    </lineage>
</organism>
<comment type="caution">
    <text evidence="1">The sequence shown here is derived from an EMBL/GenBank/DDBJ whole genome shotgun (WGS) entry which is preliminary data.</text>
</comment>
<dbReference type="Proteomes" id="UP000292583">
    <property type="component" value="Unassembled WGS sequence"/>
</dbReference>
<accession>A0A4Q9JTD2</accession>
<evidence type="ECO:0000313" key="2">
    <source>
        <dbReference type="Proteomes" id="UP000292583"/>
    </source>
</evidence>
<dbReference type="OrthoDB" id="5352233at2"/>
<proteinExistence type="predicted"/>